<accession>A0ABN1QLF0</accession>
<feature type="chain" id="PRO_5046923116" description="Spore coat protein U-like protein" evidence="1">
    <location>
        <begin position="27"/>
        <end position="181"/>
    </location>
</feature>
<dbReference type="RefSeq" id="WP_344238510.1">
    <property type="nucleotide sequence ID" value="NZ_BAAAHH010000004.1"/>
</dbReference>
<protein>
    <recommendedName>
        <fullName evidence="4">Spore coat protein U-like protein</fullName>
    </recommendedName>
</protein>
<evidence type="ECO:0000256" key="1">
    <source>
        <dbReference type="SAM" id="SignalP"/>
    </source>
</evidence>
<dbReference type="Proteomes" id="UP001500665">
    <property type="component" value="Unassembled WGS sequence"/>
</dbReference>
<dbReference type="EMBL" id="BAAAHH010000004">
    <property type="protein sequence ID" value="GAA0944222.1"/>
    <property type="molecule type" value="Genomic_DNA"/>
</dbReference>
<proteinExistence type="predicted"/>
<evidence type="ECO:0008006" key="4">
    <source>
        <dbReference type="Google" id="ProtNLM"/>
    </source>
</evidence>
<organism evidence="2 3">
    <name type="scientific">Actinocorallia libanotica</name>
    <dbReference type="NCBI Taxonomy" id="46162"/>
    <lineage>
        <taxon>Bacteria</taxon>
        <taxon>Bacillati</taxon>
        <taxon>Actinomycetota</taxon>
        <taxon>Actinomycetes</taxon>
        <taxon>Streptosporangiales</taxon>
        <taxon>Thermomonosporaceae</taxon>
        <taxon>Actinocorallia</taxon>
    </lineage>
</organism>
<gene>
    <name evidence="2" type="ORF">GCM10009550_16850</name>
</gene>
<reference evidence="2 3" key="1">
    <citation type="journal article" date="2019" name="Int. J. Syst. Evol. Microbiol.">
        <title>The Global Catalogue of Microorganisms (GCM) 10K type strain sequencing project: providing services to taxonomists for standard genome sequencing and annotation.</title>
        <authorList>
            <consortium name="The Broad Institute Genomics Platform"/>
            <consortium name="The Broad Institute Genome Sequencing Center for Infectious Disease"/>
            <person name="Wu L."/>
            <person name="Ma J."/>
        </authorList>
    </citation>
    <scope>NUCLEOTIDE SEQUENCE [LARGE SCALE GENOMIC DNA]</scope>
    <source>
        <strain evidence="2 3">JCM 10696</strain>
    </source>
</reference>
<evidence type="ECO:0000313" key="3">
    <source>
        <dbReference type="Proteomes" id="UP001500665"/>
    </source>
</evidence>
<feature type="signal peptide" evidence="1">
    <location>
        <begin position="1"/>
        <end position="26"/>
    </location>
</feature>
<evidence type="ECO:0000313" key="2">
    <source>
        <dbReference type="EMBL" id="GAA0944222.1"/>
    </source>
</evidence>
<keyword evidence="1" id="KW-0732">Signal</keyword>
<keyword evidence="3" id="KW-1185">Reference proteome</keyword>
<sequence>MKTIRVLAAASAAGATVLALASPASAAAFNGNIQATLVGTMTTSAGNCTGSVLTGSLASGSPSNPLTINSATFSGCAATVTAQNLSWTGGINGGTATINGFKIKVVATLGITCYYAGNLTATARNSTSTAEAQIELVNASASKQSGSSFLCPGTATVSAVYNVKGESSPGSGVYNQKINLF</sequence>
<comment type="caution">
    <text evidence="2">The sequence shown here is derived from an EMBL/GenBank/DDBJ whole genome shotgun (WGS) entry which is preliminary data.</text>
</comment>
<name>A0ABN1QLF0_9ACTN</name>